<protein>
    <recommendedName>
        <fullName evidence="4">DNA-binding protein</fullName>
    </recommendedName>
</protein>
<feature type="transmembrane region" description="Helical" evidence="1">
    <location>
        <begin position="44"/>
        <end position="60"/>
    </location>
</feature>
<gene>
    <name evidence="2" type="ORF">XpopCFBP1817_11475</name>
</gene>
<evidence type="ECO:0008006" key="4">
    <source>
        <dbReference type="Google" id="ProtNLM"/>
    </source>
</evidence>
<evidence type="ECO:0000313" key="3">
    <source>
        <dbReference type="Proteomes" id="UP000239939"/>
    </source>
</evidence>
<sequence length="140" mass="15360">MLISRTAQRRRDLPQRGGLPRKTLAALFLIGMAIMVIVGRVPALLALWYAAASVVATIVYRRDKTAAQRGQQRTPEATLHSIALLGGWPGVLLAQALFRHKSSKTAFQVWFWVTVVLNVAALLLALRQPVLMAALHALSE</sequence>
<comment type="caution">
    <text evidence="2">The sequence shown here is derived from an EMBL/GenBank/DDBJ whole genome shotgun (WGS) entry which is preliminary data.</text>
</comment>
<evidence type="ECO:0000256" key="1">
    <source>
        <dbReference type="SAM" id="Phobius"/>
    </source>
</evidence>
<feature type="transmembrane region" description="Helical" evidence="1">
    <location>
        <begin position="110"/>
        <end position="126"/>
    </location>
</feature>
<accession>A0A2S7ENH4</accession>
<keyword evidence="1" id="KW-1133">Transmembrane helix</keyword>
<reference evidence="3" key="1">
    <citation type="submission" date="2016-08" db="EMBL/GenBank/DDBJ databases">
        <authorList>
            <person name="Merda D."/>
            <person name="Briand M."/>
            <person name="Taghouti G."/>
            <person name="Carrere S."/>
            <person name="Gouzy J."/>
            <person name="Portier P."/>
            <person name="Jacques M.-A."/>
            <person name="Fischer-Le Saux M."/>
        </authorList>
    </citation>
    <scope>NUCLEOTIDE SEQUENCE [LARGE SCALE GENOMIC DNA]</scope>
    <source>
        <strain evidence="3">CFBP1817</strain>
    </source>
</reference>
<dbReference type="Proteomes" id="UP000239939">
    <property type="component" value="Unassembled WGS sequence"/>
</dbReference>
<dbReference type="EMBL" id="MDEJ01000062">
    <property type="protein sequence ID" value="PPU93068.1"/>
    <property type="molecule type" value="Genomic_DNA"/>
</dbReference>
<feature type="transmembrane region" description="Helical" evidence="1">
    <location>
        <begin position="21"/>
        <end position="38"/>
    </location>
</feature>
<keyword evidence="1" id="KW-0472">Membrane</keyword>
<organism evidence="2 3">
    <name type="scientific">Xanthomonas populi</name>
    <dbReference type="NCBI Taxonomy" id="53414"/>
    <lineage>
        <taxon>Bacteria</taxon>
        <taxon>Pseudomonadati</taxon>
        <taxon>Pseudomonadota</taxon>
        <taxon>Gammaproteobacteria</taxon>
        <taxon>Lysobacterales</taxon>
        <taxon>Lysobacteraceae</taxon>
        <taxon>Xanthomonas</taxon>
    </lineage>
</organism>
<proteinExistence type="predicted"/>
<dbReference type="OrthoDB" id="72963at2"/>
<name>A0A2S7ENH4_9XANT</name>
<dbReference type="RefSeq" id="WP_128417244.1">
    <property type="nucleotide sequence ID" value="NZ_MDEJ01000062.1"/>
</dbReference>
<evidence type="ECO:0000313" key="2">
    <source>
        <dbReference type="EMBL" id="PPU93068.1"/>
    </source>
</evidence>
<dbReference type="InterPro" id="IPR010718">
    <property type="entry name" value="DUF1294"/>
</dbReference>
<dbReference type="Pfam" id="PF06961">
    <property type="entry name" value="DUF1294"/>
    <property type="match status" value="1"/>
</dbReference>
<keyword evidence="1" id="KW-0812">Transmembrane</keyword>
<dbReference type="AlphaFoldDB" id="A0A2S7ENH4"/>
<keyword evidence="3" id="KW-1185">Reference proteome</keyword>